<dbReference type="InterPro" id="IPR051911">
    <property type="entry name" value="SDR_oxidoreductase"/>
</dbReference>
<dbReference type="InterPro" id="IPR036291">
    <property type="entry name" value="NAD(P)-bd_dom_sf"/>
</dbReference>
<dbReference type="PRINTS" id="PR00080">
    <property type="entry name" value="SDRFAMILY"/>
</dbReference>
<dbReference type="Proteomes" id="UP000548423">
    <property type="component" value="Unassembled WGS sequence"/>
</dbReference>
<dbReference type="PRINTS" id="PR00081">
    <property type="entry name" value="GDHRDH"/>
</dbReference>
<comment type="similarity">
    <text evidence="1 3">Belongs to the short-chain dehydrogenases/reductases (SDR) family.</text>
</comment>
<dbReference type="GO" id="GO:0016491">
    <property type="term" value="F:oxidoreductase activity"/>
    <property type="evidence" value="ECO:0007669"/>
    <property type="project" value="UniProtKB-KW"/>
</dbReference>
<evidence type="ECO:0000313" key="5">
    <source>
        <dbReference type="Proteomes" id="UP000548423"/>
    </source>
</evidence>
<sequence length="272" mass="30319">MNTILITGASSGIGRATALCFAKKGWNVIAGMRSPENDTELKVIQNIMVTRLDVEDKESIQESIKLGIESFEEINVLFNNAGHGSMGIFEAATEERIRKQFNVNVFGLMNMTQAVLSHFRARKKGMVINMSSMGGKITLPLMSVYHASKFAVEGFSEAISYELAPHNITVKLIEPGAVNTAFGRRPSDFYFDDKLEDYNQYRGQVMQALGKFKAEMLSPEKVAEVVYLAATDGSSQLRYVVGEDAKSLINLREKQVMKSLLSRSPKCFRYVF</sequence>
<dbReference type="PANTHER" id="PTHR43976:SF16">
    <property type="entry name" value="SHORT-CHAIN DEHYDROGENASE_REDUCTASE FAMILY PROTEIN"/>
    <property type="match status" value="1"/>
</dbReference>
<evidence type="ECO:0000313" key="4">
    <source>
        <dbReference type="EMBL" id="NYE09139.1"/>
    </source>
</evidence>
<dbReference type="CDD" id="cd05374">
    <property type="entry name" value="17beta-HSD-like_SDR_c"/>
    <property type="match status" value="1"/>
</dbReference>
<comment type="caution">
    <text evidence="4">The sequence shown here is derived from an EMBL/GenBank/DDBJ whole genome shotgun (WGS) entry which is preliminary data.</text>
</comment>
<organism evidence="4 5">
    <name type="scientific">Neobacillus niacini</name>
    <dbReference type="NCBI Taxonomy" id="86668"/>
    <lineage>
        <taxon>Bacteria</taxon>
        <taxon>Bacillati</taxon>
        <taxon>Bacillota</taxon>
        <taxon>Bacilli</taxon>
        <taxon>Bacillales</taxon>
        <taxon>Bacillaceae</taxon>
        <taxon>Neobacillus</taxon>
    </lineage>
</organism>
<gene>
    <name evidence="4" type="ORF">F4694_005996</name>
</gene>
<dbReference type="EMBL" id="JACCBX010000019">
    <property type="protein sequence ID" value="NYE09139.1"/>
    <property type="molecule type" value="Genomic_DNA"/>
</dbReference>
<dbReference type="Pfam" id="PF00106">
    <property type="entry name" value="adh_short"/>
    <property type="match status" value="1"/>
</dbReference>
<dbReference type="InterPro" id="IPR002347">
    <property type="entry name" value="SDR_fam"/>
</dbReference>
<evidence type="ECO:0000256" key="3">
    <source>
        <dbReference type="RuleBase" id="RU000363"/>
    </source>
</evidence>
<evidence type="ECO:0000256" key="1">
    <source>
        <dbReference type="ARBA" id="ARBA00006484"/>
    </source>
</evidence>
<dbReference type="AlphaFoldDB" id="A0A852TLD1"/>
<reference evidence="5" key="1">
    <citation type="submission" date="2020-07" db="EMBL/GenBank/DDBJ databases">
        <authorList>
            <person name="Partida-Martinez L."/>
            <person name="Huntemann M."/>
            <person name="Clum A."/>
            <person name="Wang J."/>
            <person name="Palaniappan K."/>
            <person name="Ritter S."/>
            <person name="Chen I.-M."/>
            <person name="Stamatis D."/>
            <person name="Reddy T."/>
            <person name="O'Malley R."/>
            <person name="Daum C."/>
            <person name="Shapiro N."/>
            <person name="Ivanova N."/>
            <person name="Kyrpides N."/>
            <person name="Woyke T."/>
        </authorList>
    </citation>
    <scope>NUCLEOTIDE SEQUENCE [LARGE SCALE GENOMIC DNA]</scope>
    <source>
        <strain evidence="5">AT2.8</strain>
    </source>
</reference>
<keyword evidence="2" id="KW-0560">Oxidoreductase</keyword>
<evidence type="ECO:0000256" key="2">
    <source>
        <dbReference type="ARBA" id="ARBA00023002"/>
    </source>
</evidence>
<dbReference type="PANTHER" id="PTHR43976">
    <property type="entry name" value="SHORT CHAIN DEHYDROGENASE"/>
    <property type="match status" value="1"/>
</dbReference>
<accession>A0A852TLD1</accession>
<name>A0A852TLD1_9BACI</name>
<dbReference type="Gene3D" id="3.40.50.720">
    <property type="entry name" value="NAD(P)-binding Rossmann-like Domain"/>
    <property type="match status" value="1"/>
</dbReference>
<dbReference type="SUPFAM" id="SSF51735">
    <property type="entry name" value="NAD(P)-binding Rossmann-fold domains"/>
    <property type="match status" value="1"/>
</dbReference>
<reference evidence="5" key="2">
    <citation type="submission" date="2020-08" db="EMBL/GenBank/DDBJ databases">
        <title>The Agave Microbiome: Exploring the role of microbial communities in plant adaptations to desert environments.</title>
        <authorList>
            <person name="Partida-Martinez L.P."/>
        </authorList>
    </citation>
    <scope>NUCLEOTIDE SEQUENCE [LARGE SCALE GENOMIC DNA]</scope>
    <source>
        <strain evidence="5">AT2.8</strain>
    </source>
</reference>
<proteinExistence type="inferred from homology"/>
<protein>
    <submittedName>
        <fullName evidence="4">Short-subunit dehydrogenase</fullName>
    </submittedName>
</protein>